<feature type="non-terminal residue" evidence="1">
    <location>
        <position position="83"/>
    </location>
</feature>
<gene>
    <name evidence="1" type="ORF">B0T23DRAFT_289118</name>
</gene>
<organism evidence="1 2">
    <name type="scientific">Neurospora hispaniola</name>
    <dbReference type="NCBI Taxonomy" id="588809"/>
    <lineage>
        <taxon>Eukaryota</taxon>
        <taxon>Fungi</taxon>
        <taxon>Dikarya</taxon>
        <taxon>Ascomycota</taxon>
        <taxon>Pezizomycotina</taxon>
        <taxon>Sordariomycetes</taxon>
        <taxon>Sordariomycetidae</taxon>
        <taxon>Sordariales</taxon>
        <taxon>Sordariaceae</taxon>
        <taxon>Neurospora</taxon>
    </lineage>
</organism>
<accession>A0AAJ0MNQ1</accession>
<evidence type="ECO:0000313" key="2">
    <source>
        <dbReference type="Proteomes" id="UP001285908"/>
    </source>
</evidence>
<dbReference type="Proteomes" id="UP001285908">
    <property type="component" value="Unassembled WGS sequence"/>
</dbReference>
<proteinExistence type="predicted"/>
<dbReference type="EMBL" id="JAULSX010000007">
    <property type="protein sequence ID" value="KAK3488070.1"/>
    <property type="molecule type" value="Genomic_DNA"/>
</dbReference>
<feature type="non-terminal residue" evidence="1">
    <location>
        <position position="1"/>
    </location>
</feature>
<evidence type="ECO:0000313" key="1">
    <source>
        <dbReference type="EMBL" id="KAK3488070.1"/>
    </source>
</evidence>
<reference evidence="1 2" key="1">
    <citation type="journal article" date="2023" name="Mol. Phylogenet. Evol.">
        <title>Genome-scale phylogeny and comparative genomics of the fungal order Sordariales.</title>
        <authorList>
            <person name="Hensen N."/>
            <person name="Bonometti L."/>
            <person name="Westerberg I."/>
            <person name="Brannstrom I.O."/>
            <person name="Guillou S."/>
            <person name="Cros-Aarteil S."/>
            <person name="Calhoun S."/>
            <person name="Haridas S."/>
            <person name="Kuo A."/>
            <person name="Mondo S."/>
            <person name="Pangilinan J."/>
            <person name="Riley R."/>
            <person name="LaButti K."/>
            <person name="Andreopoulos B."/>
            <person name="Lipzen A."/>
            <person name="Chen C."/>
            <person name="Yan M."/>
            <person name="Daum C."/>
            <person name="Ng V."/>
            <person name="Clum A."/>
            <person name="Steindorff A."/>
            <person name="Ohm R.A."/>
            <person name="Martin F."/>
            <person name="Silar P."/>
            <person name="Natvig D.O."/>
            <person name="Lalanne C."/>
            <person name="Gautier V."/>
            <person name="Ament-Velasquez S.L."/>
            <person name="Kruys A."/>
            <person name="Hutchinson M.I."/>
            <person name="Powell A.J."/>
            <person name="Barry K."/>
            <person name="Miller A.N."/>
            <person name="Grigoriev I.V."/>
            <person name="Debuchy R."/>
            <person name="Gladieux P."/>
            <person name="Hiltunen Thoren M."/>
            <person name="Johannesson H."/>
        </authorList>
    </citation>
    <scope>NUCLEOTIDE SEQUENCE [LARGE SCALE GENOMIC DNA]</scope>
    <source>
        <strain evidence="1 2">FGSC 10403</strain>
    </source>
</reference>
<name>A0AAJ0MNQ1_9PEZI</name>
<dbReference type="GeneID" id="87871885"/>
<dbReference type="AlphaFoldDB" id="A0AAJ0MNQ1"/>
<comment type="caution">
    <text evidence="1">The sequence shown here is derived from an EMBL/GenBank/DDBJ whole genome shotgun (WGS) entry which is preliminary data.</text>
</comment>
<sequence length="83" mass="10014">DRINRDPKVIYNLIQSYIAYITNEAYNKVLTEYLAIKHTNFNTITSFLTHYTLLYKRIKDAKFKINNNFKVIFLYNIIKTIYP</sequence>
<protein>
    <submittedName>
        <fullName evidence="1">Uncharacterized protein</fullName>
    </submittedName>
</protein>
<dbReference type="RefSeq" id="XP_062690197.1">
    <property type="nucleotide sequence ID" value="XM_062834263.1"/>
</dbReference>
<keyword evidence="2" id="KW-1185">Reference proteome</keyword>